<evidence type="ECO:0000313" key="3">
    <source>
        <dbReference type="Proteomes" id="UP001500603"/>
    </source>
</evidence>
<organism evidence="2 3">
    <name type="scientific">Nocardia callitridis</name>
    <dbReference type="NCBI Taxonomy" id="648753"/>
    <lineage>
        <taxon>Bacteria</taxon>
        <taxon>Bacillati</taxon>
        <taxon>Actinomycetota</taxon>
        <taxon>Actinomycetes</taxon>
        <taxon>Mycobacteriales</taxon>
        <taxon>Nocardiaceae</taxon>
        <taxon>Nocardia</taxon>
    </lineage>
</organism>
<dbReference type="Pfam" id="PF07143">
    <property type="entry name" value="CrtC"/>
    <property type="match status" value="1"/>
</dbReference>
<dbReference type="RefSeq" id="WP_345496239.1">
    <property type="nucleotide sequence ID" value="NZ_BAABJM010000002.1"/>
</dbReference>
<protein>
    <recommendedName>
        <fullName evidence="1">AttH domain-containing protein</fullName>
    </recommendedName>
</protein>
<feature type="domain" description="AttH" evidence="1">
    <location>
        <begin position="80"/>
        <end position="196"/>
    </location>
</feature>
<dbReference type="InterPro" id="IPR023374">
    <property type="entry name" value="AttH-like_dom_sf"/>
</dbReference>
<evidence type="ECO:0000313" key="2">
    <source>
        <dbReference type="EMBL" id="GAA5056009.1"/>
    </source>
</evidence>
<dbReference type="InterPro" id="IPR010791">
    <property type="entry name" value="AttH_dom"/>
</dbReference>
<evidence type="ECO:0000259" key="1">
    <source>
        <dbReference type="Pfam" id="PF07143"/>
    </source>
</evidence>
<sequence length="354" mass="39624">MKTLDVAEVWNGPGRQDGELTVVRPHHNGLHAASSKLAFEHWYFDAHLDSGHIVVGFLTKRRPEDLPSAKPWVELTVYAPDGTRRQVSRRYAESDTEFSTRTCAVRIGDNTARAEFPDNGLPVHHLRLAEDGIGFDLRFENETPSWMPGQGETRFGAKNSFGWVVGAPRAKVTGRLELDGEVITVTGRGYADHNWGVGDMRKIIDRWHWGRLYVEDYSLLYAVVLTQRGCGSARIAPVMLARGEEILLSTGTTVLTEGPAVYNATAGRCYPSHIDLCVPDQLDLRLTVESVIDARDLLDDIPLVRTRLIKPLMHRFVGHPGYFRFRSDFELTVHTDAGSDRRTGSTLHELVALK</sequence>
<accession>A0ABP9KFA1</accession>
<dbReference type="SUPFAM" id="SSF159245">
    <property type="entry name" value="AttH-like"/>
    <property type="match status" value="1"/>
</dbReference>
<reference evidence="3" key="1">
    <citation type="journal article" date="2019" name="Int. J. Syst. Evol. Microbiol.">
        <title>The Global Catalogue of Microorganisms (GCM) 10K type strain sequencing project: providing services to taxonomists for standard genome sequencing and annotation.</title>
        <authorList>
            <consortium name="The Broad Institute Genomics Platform"/>
            <consortium name="The Broad Institute Genome Sequencing Center for Infectious Disease"/>
            <person name="Wu L."/>
            <person name="Ma J."/>
        </authorList>
    </citation>
    <scope>NUCLEOTIDE SEQUENCE [LARGE SCALE GENOMIC DNA]</scope>
    <source>
        <strain evidence="3">JCM 18298</strain>
    </source>
</reference>
<comment type="caution">
    <text evidence="2">The sequence shown here is derived from an EMBL/GenBank/DDBJ whole genome shotgun (WGS) entry which is preliminary data.</text>
</comment>
<dbReference type="Proteomes" id="UP001500603">
    <property type="component" value="Unassembled WGS sequence"/>
</dbReference>
<keyword evidence="3" id="KW-1185">Reference proteome</keyword>
<proteinExistence type="predicted"/>
<name>A0ABP9KFA1_9NOCA</name>
<dbReference type="EMBL" id="BAABJM010000002">
    <property type="protein sequence ID" value="GAA5056009.1"/>
    <property type="molecule type" value="Genomic_DNA"/>
</dbReference>
<dbReference type="Gene3D" id="2.40.370.10">
    <property type="entry name" value="AttH-like domain"/>
    <property type="match status" value="1"/>
</dbReference>
<gene>
    <name evidence="2" type="ORF">GCM10023318_32860</name>
</gene>